<reference evidence="2 3" key="1">
    <citation type="submission" date="2016-10" db="EMBL/GenBank/DDBJ databases">
        <authorList>
            <person name="de Groot N.N."/>
        </authorList>
    </citation>
    <scope>NUCLEOTIDE SEQUENCE [LARGE SCALE GENOMIC DNA]</scope>
    <source>
        <strain evidence="2 3">DSM 19547</strain>
    </source>
</reference>
<dbReference type="Pfam" id="PF13847">
    <property type="entry name" value="Methyltransf_31"/>
    <property type="match status" value="1"/>
</dbReference>
<feature type="domain" description="Methyltransferase" evidence="1">
    <location>
        <begin position="43"/>
        <end position="150"/>
    </location>
</feature>
<dbReference type="RefSeq" id="WP_093423425.1">
    <property type="nucleotide sequence ID" value="NZ_FOXA01000012.1"/>
</dbReference>
<keyword evidence="2" id="KW-0489">Methyltransferase</keyword>
<dbReference type="STRING" id="441119.SAMN04488047_11283"/>
<dbReference type="InterPro" id="IPR029063">
    <property type="entry name" value="SAM-dependent_MTases_sf"/>
</dbReference>
<dbReference type="AlphaFoldDB" id="A0A1I5T054"/>
<gene>
    <name evidence="2" type="ORF">SAMN04488047_11283</name>
</gene>
<dbReference type="Proteomes" id="UP000199356">
    <property type="component" value="Unassembled WGS sequence"/>
</dbReference>
<name>A0A1I5T054_9RHOB</name>
<sequence length="281" mass="30540">MTDQAQLEFWNGAPGQAWVELQPDLDALHAGVTELLIEAAELTPGERVLHVGCGAGALTFAAAHEVSPGGHVTGLDISEPLLREARALAERAELSNVDFMHGDAETRTFTPDGYHAVLSRFGMMFFEDTTAGLRNVLHALKKDGRIAFAAWAGIDENPWFDIPARAAEERLGPAGPAQADAPGPLRFADVKRVEKMLVEAGFQDVSGDAFKVDLHHPGGLDAVRRVAARIGPVARHLRDKGGTDADREAIVEDVVERFRRYETGDGVRIPAKITLFRGRRR</sequence>
<dbReference type="PANTHER" id="PTHR43591:SF24">
    <property type="entry name" value="2-METHOXY-6-POLYPRENYL-1,4-BENZOQUINOL METHYLASE, MITOCHONDRIAL"/>
    <property type="match status" value="1"/>
</dbReference>
<keyword evidence="2" id="KW-0808">Transferase</keyword>
<dbReference type="Gene3D" id="3.40.50.150">
    <property type="entry name" value="Vaccinia Virus protein VP39"/>
    <property type="match status" value="1"/>
</dbReference>
<dbReference type="CDD" id="cd02440">
    <property type="entry name" value="AdoMet_MTases"/>
    <property type="match status" value="1"/>
</dbReference>
<organism evidence="2 3">
    <name type="scientific">Tranquillimonas alkanivorans</name>
    <dbReference type="NCBI Taxonomy" id="441119"/>
    <lineage>
        <taxon>Bacteria</taxon>
        <taxon>Pseudomonadati</taxon>
        <taxon>Pseudomonadota</taxon>
        <taxon>Alphaproteobacteria</taxon>
        <taxon>Rhodobacterales</taxon>
        <taxon>Roseobacteraceae</taxon>
        <taxon>Tranquillimonas</taxon>
    </lineage>
</organism>
<evidence type="ECO:0000259" key="1">
    <source>
        <dbReference type="Pfam" id="PF13847"/>
    </source>
</evidence>
<dbReference type="PANTHER" id="PTHR43591">
    <property type="entry name" value="METHYLTRANSFERASE"/>
    <property type="match status" value="1"/>
</dbReference>
<evidence type="ECO:0000313" key="2">
    <source>
        <dbReference type="EMBL" id="SFP76415.1"/>
    </source>
</evidence>
<keyword evidence="3" id="KW-1185">Reference proteome</keyword>
<protein>
    <submittedName>
        <fullName evidence="2">Ubiquinone/menaquinone biosynthesis C-methylase UbiE</fullName>
    </submittedName>
</protein>
<dbReference type="SUPFAM" id="SSF53335">
    <property type="entry name" value="S-adenosyl-L-methionine-dependent methyltransferases"/>
    <property type="match status" value="1"/>
</dbReference>
<dbReference type="GO" id="GO:0032259">
    <property type="term" value="P:methylation"/>
    <property type="evidence" value="ECO:0007669"/>
    <property type="project" value="UniProtKB-KW"/>
</dbReference>
<dbReference type="GO" id="GO:0008168">
    <property type="term" value="F:methyltransferase activity"/>
    <property type="evidence" value="ECO:0007669"/>
    <property type="project" value="UniProtKB-KW"/>
</dbReference>
<proteinExistence type="predicted"/>
<dbReference type="EMBL" id="FOXA01000012">
    <property type="protein sequence ID" value="SFP76415.1"/>
    <property type="molecule type" value="Genomic_DNA"/>
</dbReference>
<dbReference type="InterPro" id="IPR025714">
    <property type="entry name" value="Methyltranfer_dom"/>
</dbReference>
<evidence type="ECO:0000313" key="3">
    <source>
        <dbReference type="Proteomes" id="UP000199356"/>
    </source>
</evidence>
<accession>A0A1I5T054</accession>
<keyword evidence="2" id="KW-0830">Ubiquinone</keyword>
<dbReference type="OrthoDB" id="9801363at2"/>